<protein>
    <submittedName>
        <fullName evidence="3">G10780 protein</fullName>
    </submittedName>
</protein>
<evidence type="ECO:0000313" key="4">
    <source>
        <dbReference type="Proteomes" id="UP001497392"/>
    </source>
</evidence>
<keyword evidence="4" id="KW-1185">Reference proteome</keyword>
<dbReference type="Gene3D" id="3.40.50.720">
    <property type="entry name" value="NAD(P)-binding Rossmann-like Domain"/>
    <property type="match status" value="1"/>
</dbReference>
<dbReference type="PANTHER" id="PTHR14194:SF86">
    <property type="entry name" value="OS05G0110300 PROTEIN"/>
    <property type="match status" value="1"/>
</dbReference>
<dbReference type="Proteomes" id="UP001497392">
    <property type="component" value="Unassembled WGS sequence"/>
</dbReference>
<dbReference type="EMBL" id="CAXHTA020000017">
    <property type="protein sequence ID" value="CAL5227760.1"/>
    <property type="molecule type" value="Genomic_DNA"/>
</dbReference>
<dbReference type="CDD" id="cd05243">
    <property type="entry name" value="SDR_a5"/>
    <property type="match status" value="1"/>
</dbReference>
<evidence type="ECO:0000259" key="2">
    <source>
        <dbReference type="Pfam" id="PF13460"/>
    </source>
</evidence>
<feature type="domain" description="NAD(P)-binding" evidence="2">
    <location>
        <begin position="78"/>
        <end position="299"/>
    </location>
</feature>
<dbReference type="Pfam" id="PF13460">
    <property type="entry name" value="NAD_binding_10"/>
    <property type="match status" value="1"/>
</dbReference>
<reference evidence="3 4" key="1">
    <citation type="submission" date="2024-06" db="EMBL/GenBank/DDBJ databases">
        <authorList>
            <person name="Kraege A."/>
            <person name="Thomma B."/>
        </authorList>
    </citation>
    <scope>NUCLEOTIDE SEQUENCE [LARGE SCALE GENOMIC DNA]</scope>
</reference>
<feature type="compositionally biased region" description="Low complexity" evidence="1">
    <location>
        <begin position="1"/>
        <end position="18"/>
    </location>
</feature>
<sequence length="348" mass="37185">MTCQASTSTASLQQQALLKPSTRRGRPFEAPGSSACSPCPRPASTPPVKKAFKGCCAALAGRGRVLVMALSTTVTVTGAGGRTGKLIMQKLLAQPDTFTARGVVRDEKGKQKLQAEGVPAEQIFAGDIVESKEVLERSLQGADALVIATSGVPQIKPLSLIGVFWKKLLRQESARPDFTFKKGQYPEQIDWLGQKAQIDAAKEAGVKKVVLISSMGGTDENNPLNKLGDGNILIWKRKAEEYLIDSKAFTYTIIHPGGLIDEEGGVRELVLGVDDELLKRPKRSIPRADVAELAVQSLTVSKAANRSIDAISKDPSDGKPTRDFSALFGDLKGNCKYGPGSVKSAAKR</sequence>
<accession>A0ABP1G8Z5</accession>
<dbReference type="InterPro" id="IPR016040">
    <property type="entry name" value="NAD(P)-bd_dom"/>
</dbReference>
<evidence type="ECO:0000313" key="3">
    <source>
        <dbReference type="EMBL" id="CAL5227760.1"/>
    </source>
</evidence>
<proteinExistence type="predicted"/>
<dbReference type="InterPro" id="IPR036291">
    <property type="entry name" value="NAD(P)-bd_dom_sf"/>
</dbReference>
<dbReference type="SUPFAM" id="SSF51735">
    <property type="entry name" value="NAD(P)-binding Rossmann-fold domains"/>
    <property type="match status" value="1"/>
</dbReference>
<organism evidence="3 4">
    <name type="scientific">Coccomyxa viridis</name>
    <dbReference type="NCBI Taxonomy" id="1274662"/>
    <lineage>
        <taxon>Eukaryota</taxon>
        <taxon>Viridiplantae</taxon>
        <taxon>Chlorophyta</taxon>
        <taxon>core chlorophytes</taxon>
        <taxon>Trebouxiophyceae</taxon>
        <taxon>Trebouxiophyceae incertae sedis</taxon>
        <taxon>Coccomyxaceae</taxon>
        <taxon>Coccomyxa</taxon>
    </lineage>
</organism>
<comment type="caution">
    <text evidence="3">The sequence shown here is derived from an EMBL/GenBank/DDBJ whole genome shotgun (WGS) entry which is preliminary data.</text>
</comment>
<name>A0ABP1G8Z5_9CHLO</name>
<dbReference type="PANTHER" id="PTHR14194">
    <property type="entry name" value="NITROGEN METABOLIC REGULATION PROTEIN NMR-RELATED"/>
    <property type="match status" value="1"/>
</dbReference>
<evidence type="ECO:0000256" key="1">
    <source>
        <dbReference type="SAM" id="MobiDB-lite"/>
    </source>
</evidence>
<feature type="region of interest" description="Disordered" evidence="1">
    <location>
        <begin position="1"/>
        <end position="43"/>
    </location>
</feature>
<gene>
    <name evidence="3" type="primary">g10780</name>
    <name evidence="3" type="ORF">VP750_LOCUS9666</name>
</gene>
<dbReference type="InterPro" id="IPR044163">
    <property type="entry name" value="SARED1-like"/>
</dbReference>